<dbReference type="InterPro" id="IPR009072">
    <property type="entry name" value="Histone-fold"/>
</dbReference>
<reference evidence="2 3" key="1">
    <citation type="submission" date="2015-01" db="EMBL/GenBank/DDBJ databases">
        <title>The Genome Sequence of Cryptococcus gattii Ram5.</title>
        <authorList>
            <consortium name="The Broad Institute Genomics Platform"/>
            <person name="Cuomo C."/>
            <person name="Litvintseva A."/>
            <person name="Chen Y."/>
            <person name="Heitman J."/>
            <person name="Sun S."/>
            <person name="Springer D."/>
            <person name="Dromer F."/>
            <person name="Young S."/>
            <person name="Zeng Q."/>
            <person name="Gargeya S."/>
            <person name="Abouelleil A."/>
            <person name="Alvarado L."/>
            <person name="Chapman S.B."/>
            <person name="Gainer-Dewar J."/>
            <person name="Goldberg J."/>
            <person name="Griggs A."/>
            <person name="Gujja S."/>
            <person name="Hansen M."/>
            <person name="Howarth C."/>
            <person name="Imamovic A."/>
            <person name="Larimer J."/>
            <person name="Murphy C."/>
            <person name="Naylor J."/>
            <person name="Pearson M."/>
            <person name="Priest M."/>
            <person name="Roberts A."/>
            <person name="Saif S."/>
            <person name="Shea T."/>
            <person name="Sykes S."/>
            <person name="Wortman J."/>
            <person name="Nusbaum C."/>
            <person name="Birren B."/>
        </authorList>
    </citation>
    <scope>NUCLEOTIDE SEQUENCE [LARGE SCALE GENOMIC DNA]</scope>
    <source>
        <strain evidence="2 3">Ram5</strain>
    </source>
</reference>
<dbReference type="Pfam" id="PF10384">
    <property type="entry name" value="Scm3"/>
    <property type="match status" value="1"/>
</dbReference>
<dbReference type="EMBL" id="KN847911">
    <property type="protein sequence ID" value="KIR38174.1"/>
    <property type="molecule type" value="Genomic_DNA"/>
</dbReference>
<evidence type="ECO:0000313" key="2">
    <source>
        <dbReference type="EMBL" id="KIR38174.1"/>
    </source>
</evidence>
<protein>
    <submittedName>
        <fullName evidence="2">Uncharacterized protein</fullName>
    </submittedName>
</protein>
<evidence type="ECO:0000313" key="3">
    <source>
        <dbReference type="Proteomes" id="UP000053392"/>
    </source>
</evidence>
<dbReference type="AlphaFoldDB" id="A0A0D0UVP6"/>
<dbReference type="HOGENOM" id="CLU_529983_0_0_1"/>
<feature type="compositionally biased region" description="Polar residues" evidence="1">
    <location>
        <begin position="278"/>
        <end position="292"/>
    </location>
</feature>
<dbReference type="Proteomes" id="UP000053392">
    <property type="component" value="Unassembled WGS sequence"/>
</dbReference>
<feature type="region of interest" description="Disordered" evidence="1">
    <location>
        <begin position="335"/>
        <end position="378"/>
    </location>
</feature>
<dbReference type="Gene3D" id="1.10.20.10">
    <property type="entry name" value="Histone, subunit A"/>
    <property type="match status" value="1"/>
</dbReference>
<feature type="compositionally biased region" description="Polar residues" evidence="1">
    <location>
        <begin position="12"/>
        <end position="23"/>
    </location>
</feature>
<feature type="region of interest" description="Disordered" evidence="1">
    <location>
        <begin position="1"/>
        <end position="54"/>
    </location>
</feature>
<sequence>MFSPATPIAGPSNPSRLHPSFSSPAFRRGGSIFPYGYGASNQPSSSRSSTPLATTAVRIRSGSVFSREQWKKEELARRRQESRDKLKSSWDLLFEKYRDVEDDDEIDLTTGTIVKDRGKLRALQQPMWFGQKGEDDDGESTGGGHDFESDEDELGDWDEKSGLDPQLPEWEEVEGSHQAWTEEDDADFREFMRAEQRRKSTFGSDNEDEEALSERDPKEPAGFEEYLDVSPRSRGTQILPLPTLDDLFASDNNDSSSEDELEAIHDNDAEKKGARDNLSVSPSLHDVSTASQRPKRRTIIEVVIPSRPRSKSTGGIEKRASEEYLLSSLPKSTSVPSLADLFTPPPAIPRIRRYPVGSSASSKSEGKKRMLGERPGEDIASEDHSIIRLSKSPNSTKTIKTRGRDLSRCDNCRVAGGSRKTKATFCPGKTGSCIFEGRSRSSEQFGFAEKQVERERRRQKYVQEDIHIDGAITDSDRGQSSLRPRTHLYRHLSMSRMTRASPQRLMCHLIRLRR</sequence>
<name>A0A0D0UVP6_9TREE</name>
<feature type="compositionally biased region" description="Basic and acidic residues" evidence="1">
    <location>
        <begin position="364"/>
        <end position="378"/>
    </location>
</feature>
<proteinExistence type="predicted"/>
<feature type="compositionally biased region" description="Basic and acidic residues" evidence="1">
    <location>
        <begin position="262"/>
        <end position="275"/>
    </location>
</feature>
<dbReference type="GO" id="GO:0005634">
    <property type="term" value="C:nucleus"/>
    <property type="evidence" value="ECO:0007669"/>
    <property type="project" value="InterPro"/>
</dbReference>
<feature type="compositionally biased region" description="Low complexity" evidence="1">
    <location>
        <begin position="354"/>
        <end position="363"/>
    </location>
</feature>
<dbReference type="PANTHER" id="PTHR15992:SF5">
    <property type="entry name" value="HOLLIDAY JUNCTION RECOGNITION PROTEIN"/>
    <property type="match status" value="1"/>
</dbReference>
<dbReference type="GO" id="GO:0042393">
    <property type="term" value="F:histone binding"/>
    <property type="evidence" value="ECO:0007669"/>
    <property type="project" value="InterPro"/>
</dbReference>
<feature type="region of interest" description="Disordered" evidence="1">
    <location>
        <begin position="124"/>
        <end position="318"/>
    </location>
</feature>
<gene>
    <name evidence="2" type="ORF">I313_05744</name>
</gene>
<dbReference type="GO" id="GO:0046982">
    <property type="term" value="F:protein heterodimerization activity"/>
    <property type="evidence" value="ECO:0007669"/>
    <property type="project" value="InterPro"/>
</dbReference>
<keyword evidence="3" id="KW-1185">Reference proteome</keyword>
<dbReference type="OrthoDB" id="2420608at2759"/>
<dbReference type="InterPro" id="IPR018465">
    <property type="entry name" value="Scm3/HJURP"/>
</dbReference>
<feature type="compositionally biased region" description="Basic and acidic residues" evidence="1">
    <location>
        <begin position="212"/>
        <end position="221"/>
    </location>
</feature>
<evidence type="ECO:0000256" key="1">
    <source>
        <dbReference type="SAM" id="MobiDB-lite"/>
    </source>
</evidence>
<accession>A0A0D0UVP6</accession>
<feature type="compositionally biased region" description="Basic and acidic residues" evidence="1">
    <location>
        <begin position="188"/>
        <end position="198"/>
    </location>
</feature>
<dbReference type="PANTHER" id="PTHR15992">
    <property type="entry name" value="HOLLIDAY JUNCTION RECOGNITION PROTEIN"/>
    <property type="match status" value="1"/>
</dbReference>
<organism evidence="2 3">
    <name type="scientific">Cryptococcus deuterogattii Ram5</name>
    <dbReference type="NCBI Taxonomy" id="1296110"/>
    <lineage>
        <taxon>Eukaryota</taxon>
        <taxon>Fungi</taxon>
        <taxon>Dikarya</taxon>
        <taxon>Basidiomycota</taxon>
        <taxon>Agaricomycotina</taxon>
        <taxon>Tremellomycetes</taxon>
        <taxon>Tremellales</taxon>
        <taxon>Cryptococcaceae</taxon>
        <taxon>Cryptococcus</taxon>
        <taxon>Cryptococcus gattii species complex</taxon>
    </lineage>
</organism>